<sequence>MNKAAVVIGGSGAIGSEICKRLASENYNTYFTYLRNQVSASEMEQAFPGYLHGVFCDVRNPEEVEAFIDRVKKECGRVDVLINCAGISGESLFVNKSVDEWKQVLETNLFSVFYSCKSVVPIMLEQYSGVIINVSSILGTFGIPGMEDYCASKSAIIGFTQSLASEVARFGIRVNCISPGMIDTQMSVGAQKQIGKSVKKLIPCREFGTAENVADLMEFMISDKASYINGENILVGGGLGRTLPVS</sequence>
<dbReference type="Gene3D" id="3.40.50.720">
    <property type="entry name" value="NAD(P)-binding Rossmann-like Domain"/>
    <property type="match status" value="1"/>
</dbReference>
<reference evidence="4 5" key="1">
    <citation type="submission" date="2016-08" db="EMBL/GenBank/DDBJ databases">
        <title>A new outlook on sporulation: Clostridium algidixylanolyticum.</title>
        <authorList>
            <person name="Poppleton D.I."/>
            <person name="Gribaldo S."/>
        </authorList>
    </citation>
    <scope>NUCLEOTIDE SEQUENCE [LARGE SCALE GENOMIC DNA]</scope>
    <source>
        <strain evidence="4 5">SPL73</strain>
    </source>
</reference>
<gene>
    <name evidence="4" type="ORF">BET01_04545</name>
</gene>
<dbReference type="InterPro" id="IPR020904">
    <property type="entry name" value="Sc_DH/Rdtase_CS"/>
</dbReference>
<dbReference type="PRINTS" id="PR00080">
    <property type="entry name" value="SDRFAMILY"/>
</dbReference>
<dbReference type="SUPFAM" id="SSF51735">
    <property type="entry name" value="NAD(P)-binding Rossmann-fold domains"/>
    <property type="match status" value="1"/>
</dbReference>
<dbReference type="GO" id="GO:0048038">
    <property type="term" value="F:quinone binding"/>
    <property type="evidence" value="ECO:0007669"/>
    <property type="project" value="TreeGrafter"/>
</dbReference>
<protein>
    <recommendedName>
        <fullName evidence="3">Ketoreductase domain-containing protein</fullName>
    </recommendedName>
</protein>
<evidence type="ECO:0000259" key="3">
    <source>
        <dbReference type="SMART" id="SM00822"/>
    </source>
</evidence>
<dbReference type="FunFam" id="3.40.50.720:FF:000173">
    <property type="entry name" value="3-oxoacyl-[acyl-carrier protein] reductase"/>
    <property type="match status" value="1"/>
</dbReference>
<dbReference type="Proteomes" id="UP000284277">
    <property type="component" value="Unassembled WGS sequence"/>
</dbReference>
<dbReference type="EMBL" id="MCIA01000023">
    <property type="protein sequence ID" value="RKD31129.1"/>
    <property type="molecule type" value="Genomic_DNA"/>
</dbReference>
<dbReference type="AlphaFoldDB" id="A0A419T125"/>
<dbReference type="Pfam" id="PF13561">
    <property type="entry name" value="adh_short_C2"/>
    <property type="match status" value="1"/>
</dbReference>
<dbReference type="InterPro" id="IPR036291">
    <property type="entry name" value="NAD(P)-bd_dom_sf"/>
</dbReference>
<dbReference type="GO" id="GO:0016616">
    <property type="term" value="F:oxidoreductase activity, acting on the CH-OH group of donors, NAD or NADP as acceptor"/>
    <property type="evidence" value="ECO:0007669"/>
    <property type="project" value="TreeGrafter"/>
</dbReference>
<comment type="caution">
    <text evidence="4">The sequence shown here is derived from an EMBL/GenBank/DDBJ whole genome shotgun (WGS) entry which is preliminary data.</text>
</comment>
<dbReference type="InterPro" id="IPR002347">
    <property type="entry name" value="SDR_fam"/>
</dbReference>
<dbReference type="PRINTS" id="PR00081">
    <property type="entry name" value="GDHRDH"/>
</dbReference>
<accession>A0A419T125</accession>
<keyword evidence="2" id="KW-0560">Oxidoreductase</keyword>
<dbReference type="PROSITE" id="PS00061">
    <property type="entry name" value="ADH_SHORT"/>
    <property type="match status" value="1"/>
</dbReference>
<dbReference type="GO" id="GO:0006633">
    <property type="term" value="P:fatty acid biosynthetic process"/>
    <property type="evidence" value="ECO:0007669"/>
    <property type="project" value="TreeGrafter"/>
</dbReference>
<dbReference type="PANTHER" id="PTHR42760:SF133">
    <property type="entry name" value="3-OXOACYL-[ACYL-CARRIER-PROTEIN] REDUCTASE"/>
    <property type="match status" value="1"/>
</dbReference>
<dbReference type="OrthoDB" id="9803333at2"/>
<name>A0A419T125_9FIRM</name>
<evidence type="ECO:0000256" key="2">
    <source>
        <dbReference type="ARBA" id="ARBA00023002"/>
    </source>
</evidence>
<dbReference type="PANTHER" id="PTHR42760">
    <property type="entry name" value="SHORT-CHAIN DEHYDROGENASES/REDUCTASES FAMILY MEMBER"/>
    <property type="match status" value="1"/>
</dbReference>
<dbReference type="SMART" id="SM00822">
    <property type="entry name" value="PKS_KR"/>
    <property type="match status" value="1"/>
</dbReference>
<keyword evidence="5" id="KW-1185">Reference proteome</keyword>
<feature type="domain" description="Ketoreductase" evidence="3">
    <location>
        <begin position="3"/>
        <end position="180"/>
    </location>
</feature>
<organism evidence="4 5">
    <name type="scientific">Lacrimispora algidixylanolytica</name>
    <dbReference type="NCBI Taxonomy" id="94868"/>
    <lineage>
        <taxon>Bacteria</taxon>
        <taxon>Bacillati</taxon>
        <taxon>Bacillota</taxon>
        <taxon>Clostridia</taxon>
        <taxon>Lachnospirales</taxon>
        <taxon>Lachnospiraceae</taxon>
        <taxon>Lacrimispora</taxon>
    </lineage>
</organism>
<dbReference type="InterPro" id="IPR057326">
    <property type="entry name" value="KR_dom"/>
</dbReference>
<comment type="similarity">
    <text evidence="1">Belongs to the short-chain dehydrogenases/reductases (SDR) family.</text>
</comment>
<proteinExistence type="inferred from homology"/>
<evidence type="ECO:0000313" key="4">
    <source>
        <dbReference type="EMBL" id="RKD31129.1"/>
    </source>
</evidence>
<evidence type="ECO:0000256" key="1">
    <source>
        <dbReference type="ARBA" id="ARBA00006484"/>
    </source>
</evidence>
<dbReference type="RefSeq" id="WP_120197348.1">
    <property type="nucleotide sequence ID" value="NZ_MCIA01000023.1"/>
</dbReference>
<evidence type="ECO:0000313" key="5">
    <source>
        <dbReference type="Proteomes" id="UP000284277"/>
    </source>
</evidence>